<evidence type="ECO:0000313" key="2">
    <source>
        <dbReference type="Proteomes" id="UP001146067"/>
    </source>
</evidence>
<dbReference type="InterPro" id="IPR012349">
    <property type="entry name" value="Split_barrel_FMN-bd"/>
</dbReference>
<gene>
    <name evidence="1" type="ORF">O1R50_15310</name>
</gene>
<evidence type="ECO:0000313" key="1">
    <source>
        <dbReference type="EMBL" id="MDA1360998.1"/>
    </source>
</evidence>
<organism evidence="1 2">
    <name type="scientific">Glycomyces luteolus</name>
    <dbReference type="NCBI Taxonomy" id="2670330"/>
    <lineage>
        <taxon>Bacteria</taxon>
        <taxon>Bacillati</taxon>
        <taxon>Actinomycetota</taxon>
        <taxon>Actinomycetes</taxon>
        <taxon>Glycomycetales</taxon>
        <taxon>Glycomycetaceae</taxon>
        <taxon>Glycomyces</taxon>
    </lineage>
</organism>
<sequence length="138" mass="14977">MDSERKPVELDPKVAMGLLIHAEFGRVAFVADGLPTIRPLNHAVFEGRILVHTGHASVFAEAVRAQPGLEVAYQVDEIKPHSRLGWSVLVAGTAVDVTGERGAEQLGKRVQSWINRPLDTVIAIKPRTVTGLRLTIGD</sequence>
<dbReference type="EMBL" id="JAPZVP010000011">
    <property type="protein sequence ID" value="MDA1360998.1"/>
    <property type="molecule type" value="Genomic_DNA"/>
</dbReference>
<dbReference type="SUPFAM" id="SSF50475">
    <property type="entry name" value="FMN-binding split barrel"/>
    <property type="match status" value="1"/>
</dbReference>
<name>A0A9X3PCI8_9ACTN</name>
<reference evidence="1" key="1">
    <citation type="submission" date="2022-12" db="EMBL/GenBank/DDBJ databases">
        <title>Gycomyces niveus sp.nov.,a novel actinomycete isolated from soil in Shouguan.</title>
        <authorList>
            <person name="Yang X."/>
        </authorList>
    </citation>
    <scope>NUCLEOTIDE SEQUENCE</scope>
    <source>
        <strain evidence="1">NEAU-A15</strain>
    </source>
</reference>
<protein>
    <submittedName>
        <fullName evidence="1">Pyridoxamine 5'-phosphate oxidase family protein</fullName>
    </submittedName>
</protein>
<dbReference type="InterPro" id="IPR024747">
    <property type="entry name" value="Pyridox_Oxase-rel"/>
</dbReference>
<dbReference type="Gene3D" id="2.30.110.10">
    <property type="entry name" value="Electron Transport, Fmn-binding Protein, Chain A"/>
    <property type="match status" value="1"/>
</dbReference>
<proteinExistence type="predicted"/>
<dbReference type="Pfam" id="PF12900">
    <property type="entry name" value="Pyridox_ox_2"/>
    <property type="match status" value="1"/>
</dbReference>
<keyword evidence="2" id="KW-1185">Reference proteome</keyword>
<comment type="caution">
    <text evidence="1">The sequence shown here is derived from an EMBL/GenBank/DDBJ whole genome shotgun (WGS) entry which is preliminary data.</text>
</comment>
<dbReference type="RefSeq" id="WP_270110958.1">
    <property type="nucleotide sequence ID" value="NZ_JAPZVP010000011.1"/>
</dbReference>
<dbReference type="Proteomes" id="UP001146067">
    <property type="component" value="Unassembled WGS sequence"/>
</dbReference>
<accession>A0A9X3PCI8</accession>
<dbReference type="AlphaFoldDB" id="A0A9X3PCI8"/>